<dbReference type="Proteomes" id="UP001419268">
    <property type="component" value="Unassembled WGS sequence"/>
</dbReference>
<evidence type="ECO:0000313" key="1">
    <source>
        <dbReference type="EMBL" id="KAK9112177.1"/>
    </source>
</evidence>
<dbReference type="EMBL" id="JBBNAG010000008">
    <property type="protein sequence ID" value="KAK9112177.1"/>
    <property type="molecule type" value="Genomic_DNA"/>
</dbReference>
<organism evidence="1 2">
    <name type="scientific">Stephania cephalantha</name>
    <dbReference type="NCBI Taxonomy" id="152367"/>
    <lineage>
        <taxon>Eukaryota</taxon>
        <taxon>Viridiplantae</taxon>
        <taxon>Streptophyta</taxon>
        <taxon>Embryophyta</taxon>
        <taxon>Tracheophyta</taxon>
        <taxon>Spermatophyta</taxon>
        <taxon>Magnoliopsida</taxon>
        <taxon>Ranunculales</taxon>
        <taxon>Menispermaceae</taxon>
        <taxon>Menispermoideae</taxon>
        <taxon>Cissampelideae</taxon>
        <taxon>Stephania</taxon>
    </lineage>
</organism>
<sequence length="62" mass="7186">MGGLVGFFINLLCGERRRSEVRDDPKRKGRGELSFFVTHKRKDGNFINREAQELARESDRSC</sequence>
<keyword evidence="2" id="KW-1185">Reference proteome</keyword>
<reference evidence="1 2" key="1">
    <citation type="submission" date="2024-01" db="EMBL/GenBank/DDBJ databases">
        <title>Genome assemblies of Stephania.</title>
        <authorList>
            <person name="Yang L."/>
        </authorList>
    </citation>
    <scope>NUCLEOTIDE SEQUENCE [LARGE SCALE GENOMIC DNA]</scope>
    <source>
        <strain evidence="1">JXDWG</strain>
        <tissue evidence="1">Leaf</tissue>
    </source>
</reference>
<accession>A0AAP0NLL9</accession>
<dbReference type="AlphaFoldDB" id="A0AAP0NLL9"/>
<name>A0AAP0NLL9_9MAGN</name>
<comment type="caution">
    <text evidence="1">The sequence shown here is derived from an EMBL/GenBank/DDBJ whole genome shotgun (WGS) entry which is preliminary data.</text>
</comment>
<protein>
    <submittedName>
        <fullName evidence="1">Uncharacterized protein</fullName>
    </submittedName>
</protein>
<evidence type="ECO:0000313" key="2">
    <source>
        <dbReference type="Proteomes" id="UP001419268"/>
    </source>
</evidence>
<proteinExistence type="predicted"/>
<gene>
    <name evidence="1" type="ORF">Scep_019696</name>
</gene>